<accession>A4BZB3</accession>
<keyword evidence="4" id="KW-1185">Reference proteome</keyword>
<dbReference type="Proteomes" id="UP000003053">
    <property type="component" value="Unassembled WGS sequence"/>
</dbReference>
<feature type="transmembrane region" description="Helical" evidence="1">
    <location>
        <begin position="201"/>
        <end position="220"/>
    </location>
</feature>
<organism evidence="3 4">
    <name type="scientific">Polaribacter irgensii 23-P</name>
    <dbReference type="NCBI Taxonomy" id="313594"/>
    <lineage>
        <taxon>Bacteria</taxon>
        <taxon>Pseudomonadati</taxon>
        <taxon>Bacteroidota</taxon>
        <taxon>Flavobacteriia</taxon>
        <taxon>Flavobacteriales</taxon>
        <taxon>Flavobacteriaceae</taxon>
    </lineage>
</organism>
<feature type="transmembrane region" description="Helical" evidence="1">
    <location>
        <begin position="167"/>
        <end position="189"/>
    </location>
</feature>
<feature type="transmembrane region" description="Helical" evidence="1">
    <location>
        <begin position="126"/>
        <end position="147"/>
    </location>
</feature>
<reference evidence="3 4" key="1">
    <citation type="submission" date="2006-02" db="EMBL/GenBank/DDBJ databases">
        <authorList>
            <person name="Murray A."/>
            <person name="Staley J."/>
            <person name="Ferriera S."/>
            <person name="Johnson J."/>
            <person name="Kravitz S."/>
            <person name="Halpern A."/>
            <person name="Remington K."/>
            <person name="Beeson K."/>
            <person name="Tran B."/>
            <person name="Rogers Y.-H."/>
            <person name="Friedman R."/>
            <person name="Venter J.C."/>
        </authorList>
    </citation>
    <scope>NUCLEOTIDE SEQUENCE [LARGE SCALE GENOMIC DNA]</scope>
    <source>
        <strain evidence="3 4">23-P</strain>
    </source>
</reference>
<keyword evidence="1" id="KW-0472">Membrane</keyword>
<evidence type="ECO:0000313" key="3">
    <source>
        <dbReference type="EMBL" id="EAR12506.1"/>
    </source>
</evidence>
<feature type="transmembrane region" description="Helical" evidence="1">
    <location>
        <begin position="240"/>
        <end position="261"/>
    </location>
</feature>
<feature type="transmembrane region" description="Helical" evidence="1">
    <location>
        <begin position="94"/>
        <end position="119"/>
    </location>
</feature>
<dbReference type="InterPro" id="IPR012429">
    <property type="entry name" value="HGSNAT_cat"/>
</dbReference>
<feature type="transmembrane region" description="Helical" evidence="1">
    <location>
        <begin position="273"/>
        <end position="293"/>
    </location>
</feature>
<dbReference type="eggNOG" id="COG1835">
    <property type="taxonomic scope" value="Bacteria"/>
</dbReference>
<dbReference type="EMBL" id="AAOG01000002">
    <property type="protein sequence ID" value="EAR12506.1"/>
    <property type="molecule type" value="Genomic_DNA"/>
</dbReference>
<proteinExistence type="predicted"/>
<dbReference type="Pfam" id="PF07786">
    <property type="entry name" value="HGSNAT_cat"/>
    <property type="match status" value="1"/>
</dbReference>
<evidence type="ECO:0000313" key="4">
    <source>
        <dbReference type="Proteomes" id="UP000003053"/>
    </source>
</evidence>
<feature type="transmembrane region" description="Helical" evidence="1">
    <location>
        <begin position="29"/>
        <end position="51"/>
    </location>
</feature>
<dbReference type="STRING" id="313594.PI23P_07770"/>
<feature type="domain" description="Heparan-alpha-glucosaminide N-acetyltransferase catalytic" evidence="2">
    <location>
        <begin position="1"/>
        <end position="218"/>
    </location>
</feature>
<feature type="transmembrane region" description="Helical" evidence="1">
    <location>
        <begin position="71"/>
        <end position="88"/>
    </location>
</feature>
<name>A4BZB3_9FLAO</name>
<evidence type="ECO:0000256" key="1">
    <source>
        <dbReference type="SAM" id="Phobius"/>
    </source>
</evidence>
<evidence type="ECO:0000259" key="2">
    <source>
        <dbReference type="Pfam" id="PF07786"/>
    </source>
</evidence>
<feature type="transmembrane region" description="Helical" evidence="1">
    <location>
        <begin position="299"/>
        <end position="321"/>
    </location>
</feature>
<dbReference type="HOGENOM" id="CLU_062174_0_0_10"/>
<protein>
    <recommendedName>
        <fullName evidence="2">Heparan-alpha-glucosaminide N-acetyltransferase catalytic domain-containing protein</fullName>
    </recommendedName>
</protein>
<keyword evidence="1" id="KW-1133">Transmembrane helix</keyword>
<keyword evidence="1" id="KW-0812">Transmembrane</keyword>
<sequence>MMLQGHFVDTLLASTFRNLDSQTYSLWSFFRGVTAPTFFTISGLIFTFLLLKAKEKGIENSRMKKGIRRGLYLIGVGYFLRLNLLNLFSSRSNASFLAVDVLHCIGLSLIITVLLYFLCRKNVLTFSFLTLSIGILIFVLEPLYRALSIEGIPVFIHNYISRNNGTVFRIIPWYGYSSIGAFIATLFYWNVHKKYFKISAVSLFVFFGLLLILGSSEILLQLSNITDVNVFKDAANYNYLFSKLGYVLLCFALFYGLEKFLKYPLLLTIGKSTLAIYIIHFILLYGSFIGIGFKNIGKVLSPIQVGIGAVLFLLLIVFLSLHYTRATAPLKQYAQQAYALLKNKR</sequence>
<dbReference type="OrthoDB" id="1418407at2"/>
<comment type="caution">
    <text evidence="3">The sequence shown here is derived from an EMBL/GenBank/DDBJ whole genome shotgun (WGS) entry which is preliminary data.</text>
</comment>
<dbReference type="AlphaFoldDB" id="A4BZB3"/>
<gene>
    <name evidence="3" type="ORF">PI23P_07770</name>
</gene>